<dbReference type="GO" id="GO:0009097">
    <property type="term" value="P:isoleucine biosynthetic process"/>
    <property type="evidence" value="ECO:0007669"/>
    <property type="project" value="TreeGrafter"/>
</dbReference>
<evidence type="ECO:0000313" key="6">
    <source>
        <dbReference type="EMBL" id="KKB38558.1"/>
    </source>
</evidence>
<dbReference type="EC" id="4.3.1.18" evidence="4"/>
<dbReference type="AlphaFoldDB" id="A0A0F5HN42"/>
<dbReference type="SUPFAM" id="SSF53686">
    <property type="entry name" value="Tryptophan synthase beta subunit-like PLP-dependent enzymes"/>
    <property type="match status" value="1"/>
</dbReference>
<name>A0A0F5HN42_BACTR</name>
<dbReference type="Gene3D" id="3.40.50.1100">
    <property type="match status" value="2"/>
</dbReference>
<dbReference type="Pfam" id="PF00291">
    <property type="entry name" value="PALP"/>
    <property type="match status" value="1"/>
</dbReference>
<keyword evidence="7" id="KW-1185">Reference proteome</keyword>
<organism evidence="6 7">
    <name type="scientific">Bacillus thermotolerans</name>
    <name type="common">Quasibacillus thermotolerans</name>
    <dbReference type="NCBI Taxonomy" id="1221996"/>
    <lineage>
        <taxon>Bacteria</taxon>
        <taxon>Bacillati</taxon>
        <taxon>Bacillota</taxon>
        <taxon>Bacilli</taxon>
        <taxon>Bacillales</taxon>
        <taxon>Bacillaceae</taxon>
        <taxon>Bacillus</taxon>
    </lineage>
</organism>
<dbReference type="OrthoDB" id="9780546at2"/>
<dbReference type="PANTHER" id="PTHR48078:SF9">
    <property type="entry name" value="D-SERINE DEHYDRATASE"/>
    <property type="match status" value="1"/>
</dbReference>
<protein>
    <recommendedName>
        <fullName evidence="4">Probable D-serine dehydratase</fullName>
        <ecNumber evidence="4">4.3.1.18</ecNumber>
    </recommendedName>
    <alternativeName>
        <fullName evidence="4">D-serine deaminase</fullName>
        <shortName evidence="4">DSD</shortName>
    </alternativeName>
</protein>
<dbReference type="RefSeq" id="WP_039237314.1">
    <property type="nucleotide sequence ID" value="NZ_JWIR02000046.1"/>
</dbReference>
<dbReference type="EMBL" id="JWIR02000046">
    <property type="protein sequence ID" value="KKB38558.1"/>
    <property type="molecule type" value="Genomic_DNA"/>
</dbReference>
<feature type="domain" description="Tryptophan synthase beta chain-like PALP" evidence="5">
    <location>
        <begin position="97"/>
        <end position="401"/>
    </location>
</feature>
<proteinExistence type="inferred from homology"/>
<sequence length="446" mass="48849">MTLNKQDLEQMVQKWPLLADMKAGHEVTWLNDQKSKQESSHWPITLKDMKEADERLKRFAPFLAHVFPETKAAGGIIESPLIDISGMKAFLEQLHGQTIDGRLLLKADHLLPVAGSVKARGGMYEVLKLAESLAIEHGFLSLTDDYRKLDSPSMREFFSRYSLSVGSTGNLGLSIGMTGAALGFQTTVHMSADAKEWKKNRLRARGVNVVEYADDYSRAVKEGRKLSEQTADSFFVDDEQSKELFTGYSTSALRLEQQFKEQGIQIDEQHPLIVYIPCGVGGAPGGIFAGLKRVFGDHVYGFFAEPIEAPCMLIGLMTGLHDEVSVQDIGLGGRTEADGLAVGRPSSFVGKAVEPHLDGIFTVTDEKLFAYLYTLFTFEGEKLEPSALAGMEGPIRAVKSGWMASALTEQQRAGAVHLVWSTGGSLVPQAEMNAMLERGEKLSGTI</sequence>
<comment type="similarity">
    <text evidence="4">Belongs to the serine/threonine dehydratase family. DsdA subfamily.</text>
</comment>
<evidence type="ECO:0000259" key="5">
    <source>
        <dbReference type="Pfam" id="PF00291"/>
    </source>
</evidence>
<dbReference type="NCBIfam" id="TIGR02035">
    <property type="entry name" value="D_Ser_am_lyase"/>
    <property type="match status" value="1"/>
</dbReference>
<accession>A0A0F5HZC5</accession>
<comment type="caution">
    <text evidence="6">The sequence shown here is derived from an EMBL/GenBank/DDBJ whole genome shotgun (WGS) entry which is preliminary data.</text>
</comment>
<dbReference type="GO" id="GO:0030170">
    <property type="term" value="F:pyridoxal phosphate binding"/>
    <property type="evidence" value="ECO:0007669"/>
    <property type="project" value="InterPro"/>
</dbReference>
<dbReference type="STRING" id="1221996.QY95_02556"/>
<evidence type="ECO:0000256" key="3">
    <source>
        <dbReference type="ARBA" id="ARBA00023239"/>
    </source>
</evidence>
<feature type="modified residue" description="N6-(pyridoxal phosphate)lysine" evidence="4">
    <location>
        <position position="118"/>
    </location>
</feature>
<dbReference type="InterPro" id="IPR050147">
    <property type="entry name" value="Ser/Thr_Dehydratase"/>
</dbReference>
<evidence type="ECO:0000256" key="1">
    <source>
        <dbReference type="ARBA" id="ARBA00001933"/>
    </source>
</evidence>
<dbReference type="GO" id="GO:0036088">
    <property type="term" value="P:D-serine catabolic process"/>
    <property type="evidence" value="ECO:0007669"/>
    <property type="project" value="TreeGrafter"/>
</dbReference>
<dbReference type="PANTHER" id="PTHR48078">
    <property type="entry name" value="THREONINE DEHYDRATASE, MITOCHONDRIAL-RELATED"/>
    <property type="match status" value="1"/>
</dbReference>
<keyword evidence="3 4" id="KW-0456">Lyase</keyword>
<accession>A0A0F5HN42</accession>
<dbReference type="Proteomes" id="UP000031563">
    <property type="component" value="Unassembled WGS sequence"/>
</dbReference>
<evidence type="ECO:0000256" key="4">
    <source>
        <dbReference type="HAMAP-Rule" id="MF_01030"/>
    </source>
</evidence>
<evidence type="ECO:0000256" key="2">
    <source>
        <dbReference type="ARBA" id="ARBA00022898"/>
    </source>
</evidence>
<dbReference type="HAMAP" id="MF_01030">
    <property type="entry name" value="D_Ser_dehydrat"/>
    <property type="match status" value="1"/>
</dbReference>
<comment type="catalytic activity">
    <reaction evidence="4">
        <text>D-serine = pyruvate + NH4(+)</text>
        <dbReference type="Rhea" id="RHEA:13977"/>
        <dbReference type="ChEBI" id="CHEBI:15361"/>
        <dbReference type="ChEBI" id="CHEBI:28938"/>
        <dbReference type="ChEBI" id="CHEBI:35247"/>
        <dbReference type="EC" id="4.3.1.18"/>
    </reaction>
</comment>
<dbReference type="InterPro" id="IPR036052">
    <property type="entry name" value="TrpB-like_PALP_sf"/>
</dbReference>
<reference evidence="6" key="1">
    <citation type="submission" date="2015-02" db="EMBL/GenBank/DDBJ databases">
        <title>Genome Assembly of Bacillaceae bacterium MTCC 8252.</title>
        <authorList>
            <person name="Verma A."/>
            <person name="Khatri I."/>
            <person name="Mual P."/>
            <person name="Subramanian S."/>
            <person name="Krishnamurthi S."/>
        </authorList>
    </citation>
    <scope>NUCLEOTIDE SEQUENCE [LARGE SCALE GENOMIC DNA]</scope>
    <source>
        <strain evidence="6">MTCC 8252</strain>
    </source>
</reference>
<dbReference type="GO" id="GO:0008721">
    <property type="term" value="F:D-serine ammonia-lyase activity"/>
    <property type="evidence" value="ECO:0007669"/>
    <property type="project" value="UniProtKB-EC"/>
</dbReference>
<keyword evidence="2 4" id="KW-0663">Pyridoxal phosphate</keyword>
<comment type="cofactor">
    <cofactor evidence="1 4">
        <name>pyridoxal 5'-phosphate</name>
        <dbReference type="ChEBI" id="CHEBI:597326"/>
    </cofactor>
</comment>
<evidence type="ECO:0000313" key="7">
    <source>
        <dbReference type="Proteomes" id="UP000031563"/>
    </source>
</evidence>
<dbReference type="InterPro" id="IPR011780">
    <property type="entry name" value="D_Ser_am_lyase"/>
</dbReference>
<dbReference type="NCBIfam" id="NF002823">
    <property type="entry name" value="PRK02991.1"/>
    <property type="match status" value="1"/>
</dbReference>
<dbReference type="GO" id="GO:0016836">
    <property type="term" value="F:hydro-lyase activity"/>
    <property type="evidence" value="ECO:0007669"/>
    <property type="project" value="UniProtKB-UniRule"/>
</dbReference>
<gene>
    <name evidence="4" type="primary">dsdA</name>
    <name evidence="6" type="ORF">QY95_02556</name>
</gene>
<dbReference type="InterPro" id="IPR001926">
    <property type="entry name" value="TrpB-like_PALP"/>
</dbReference>